<keyword evidence="2" id="KW-0560">Oxidoreductase</keyword>
<dbReference type="Gene3D" id="3.40.50.720">
    <property type="entry name" value="NAD(P)-binding Rossmann-like Domain"/>
    <property type="match status" value="1"/>
</dbReference>
<gene>
    <name evidence="4" type="ORF">AVDCRST_MAG56-2545</name>
</gene>
<name>A0A6J4IRS3_9SPHI</name>
<dbReference type="Pfam" id="PF13561">
    <property type="entry name" value="adh_short_C2"/>
    <property type="match status" value="1"/>
</dbReference>
<dbReference type="PRINTS" id="PR00081">
    <property type="entry name" value="GDHRDH"/>
</dbReference>
<evidence type="ECO:0000313" key="4">
    <source>
        <dbReference type="EMBL" id="CAA9258194.1"/>
    </source>
</evidence>
<accession>A0A6J4IRS3</accession>
<sequence>MTPAKVALVTGGGGGIGSEICRHLARAGYRVVVNYQSNQAKAQSTLESLAHEGHTLFQASVTDSGPLAAMAEHVAGQYGHLDLLVNNAGVTTPVPHGDLDALSDEWIDRIMQVNFRGAFATIRAFKPLLLKGTNPVVVNISSVAGRTGVGSNVAYCASKAAMDSMTRSLGRALAPAIRVVSLSPGWVQGDYAGNFPPEYIAEQIRRTPLNRLARAADVAAAVLAIAESFAFSTGCIFPVDGGRELL</sequence>
<evidence type="ECO:0000256" key="1">
    <source>
        <dbReference type="ARBA" id="ARBA00006484"/>
    </source>
</evidence>
<dbReference type="PANTHER" id="PTHR43639">
    <property type="entry name" value="OXIDOREDUCTASE, SHORT-CHAIN DEHYDROGENASE/REDUCTASE FAMILY (AFU_ORTHOLOGUE AFUA_5G02870)"/>
    <property type="match status" value="1"/>
</dbReference>
<organism evidence="4">
    <name type="scientific">uncultured Cytophagales bacterium</name>
    <dbReference type="NCBI Taxonomy" id="158755"/>
    <lineage>
        <taxon>Bacteria</taxon>
        <taxon>Pseudomonadati</taxon>
        <taxon>Bacteroidota</taxon>
        <taxon>Sphingobacteriia</taxon>
        <taxon>Sphingobacteriales</taxon>
        <taxon>environmental samples</taxon>
    </lineage>
</organism>
<evidence type="ECO:0000259" key="3">
    <source>
        <dbReference type="SMART" id="SM00822"/>
    </source>
</evidence>
<dbReference type="InterPro" id="IPR036291">
    <property type="entry name" value="NAD(P)-bd_dom_sf"/>
</dbReference>
<feature type="domain" description="Ketoreductase" evidence="3">
    <location>
        <begin position="5"/>
        <end position="189"/>
    </location>
</feature>
<dbReference type="AlphaFoldDB" id="A0A6J4IRS3"/>
<proteinExistence type="inferred from homology"/>
<dbReference type="SUPFAM" id="SSF51735">
    <property type="entry name" value="NAD(P)-binding Rossmann-fold domains"/>
    <property type="match status" value="1"/>
</dbReference>
<dbReference type="EMBL" id="CADCTQ010000209">
    <property type="protein sequence ID" value="CAA9258194.1"/>
    <property type="molecule type" value="Genomic_DNA"/>
</dbReference>
<dbReference type="InterPro" id="IPR002347">
    <property type="entry name" value="SDR_fam"/>
</dbReference>
<comment type="similarity">
    <text evidence="1">Belongs to the short-chain dehydrogenases/reductases (SDR) family.</text>
</comment>
<dbReference type="PROSITE" id="PS00061">
    <property type="entry name" value="ADH_SHORT"/>
    <property type="match status" value="1"/>
</dbReference>
<protein>
    <submittedName>
        <fullName evidence="4">3-oxoacyl-[acyl-carrier protein] reductase</fullName>
    </submittedName>
</protein>
<evidence type="ECO:0000256" key="2">
    <source>
        <dbReference type="ARBA" id="ARBA00023002"/>
    </source>
</evidence>
<dbReference type="InterPro" id="IPR020904">
    <property type="entry name" value="Sc_DH/Rdtase_CS"/>
</dbReference>
<dbReference type="FunFam" id="3.40.50.720:FF:000084">
    <property type="entry name" value="Short-chain dehydrogenase reductase"/>
    <property type="match status" value="1"/>
</dbReference>
<dbReference type="PRINTS" id="PR00080">
    <property type="entry name" value="SDRFAMILY"/>
</dbReference>
<reference evidence="4" key="1">
    <citation type="submission" date="2020-02" db="EMBL/GenBank/DDBJ databases">
        <authorList>
            <person name="Meier V. D."/>
        </authorList>
    </citation>
    <scope>NUCLEOTIDE SEQUENCE</scope>
    <source>
        <strain evidence="4">AVDCRST_MAG56</strain>
    </source>
</reference>
<dbReference type="PANTHER" id="PTHR43639:SF1">
    <property type="entry name" value="SHORT-CHAIN DEHYDROGENASE_REDUCTASE FAMILY PROTEIN"/>
    <property type="match status" value="1"/>
</dbReference>
<dbReference type="CDD" id="cd05233">
    <property type="entry name" value="SDR_c"/>
    <property type="match status" value="1"/>
</dbReference>
<dbReference type="GO" id="GO:0016491">
    <property type="term" value="F:oxidoreductase activity"/>
    <property type="evidence" value="ECO:0007669"/>
    <property type="project" value="UniProtKB-KW"/>
</dbReference>
<dbReference type="SMART" id="SM00822">
    <property type="entry name" value="PKS_KR"/>
    <property type="match status" value="1"/>
</dbReference>
<dbReference type="InterPro" id="IPR057326">
    <property type="entry name" value="KR_dom"/>
</dbReference>